<sequence>MKVDTQSAEGVTTPFGKLSVSDNVLLLNGKPVNPRVDGNNSLGFVAQVAFKNRRAVLVQNNGGTACPATYRWVTVSDGGYTVSPEFGSCSDLVKISTVSKTLVVTMPGFAGDSQPAAERKRAARTRMTYAYDGKTLMENGKPVSAQ</sequence>
<dbReference type="RefSeq" id="WP_175032613.1">
    <property type="nucleotide sequence ID" value="NZ_CABVPW010000018.1"/>
</dbReference>
<organism evidence="1 2">
    <name type="scientific">Burkholderia lata (strain ATCC 17760 / DSM 23089 / LMG 22485 / NCIMB 9086 / R18194 / 383)</name>
    <dbReference type="NCBI Taxonomy" id="482957"/>
    <lineage>
        <taxon>Bacteria</taxon>
        <taxon>Pseudomonadati</taxon>
        <taxon>Pseudomonadota</taxon>
        <taxon>Betaproteobacteria</taxon>
        <taxon>Burkholderiales</taxon>
        <taxon>Burkholderiaceae</taxon>
        <taxon>Burkholderia</taxon>
        <taxon>Burkholderia cepacia complex</taxon>
    </lineage>
</organism>
<gene>
    <name evidence="1" type="ORF">BLA23254_03836</name>
</gene>
<dbReference type="Proteomes" id="UP000494218">
    <property type="component" value="Unassembled WGS sequence"/>
</dbReference>
<name>A0A6P2MDB4_BURL3</name>
<protein>
    <submittedName>
        <fullName evidence="1">Uncharacterized protein</fullName>
    </submittedName>
</protein>
<accession>A0A6P2MDB4</accession>
<evidence type="ECO:0000313" key="1">
    <source>
        <dbReference type="EMBL" id="VWB81381.1"/>
    </source>
</evidence>
<dbReference type="AlphaFoldDB" id="A0A6P2MDB4"/>
<dbReference type="EMBL" id="CABVPW010000018">
    <property type="protein sequence ID" value="VWB81381.1"/>
    <property type="molecule type" value="Genomic_DNA"/>
</dbReference>
<proteinExistence type="predicted"/>
<evidence type="ECO:0000313" key="2">
    <source>
        <dbReference type="Proteomes" id="UP000494218"/>
    </source>
</evidence>
<reference evidence="1 2" key="1">
    <citation type="submission" date="2019-09" db="EMBL/GenBank/DDBJ databases">
        <authorList>
            <person name="Depoorter E."/>
        </authorList>
    </citation>
    <scope>NUCLEOTIDE SEQUENCE [LARGE SCALE GENOMIC DNA]</scope>
    <source>
        <strain evidence="1">LMG 23254</strain>
    </source>
</reference>